<sequence length="58" mass="6371">MKENNLMAQVNSVTSTSLLKNSDGSLNITVGHALAVVLGAVLFWWYMDSQKSNSKKSR</sequence>
<reference evidence="2" key="1">
    <citation type="submission" date="2019-08" db="EMBL/GenBank/DDBJ databases">
        <authorList>
            <person name="Kucharzyk K."/>
            <person name="Murdoch R.W."/>
            <person name="Higgins S."/>
            <person name="Loffler F."/>
        </authorList>
    </citation>
    <scope>NUCLEOTIDE SEQUENCE</scope>
</reference>
<gene>
    <name evidence="2" type="ORF">SDC9_01503</name>
</gene>
<comment type="caution">
    <text evidence="2">The sequence shown here is derived from an EMBL/GenBank/DDBJ whole genome shotgun (WGS) entry which is preliminary data.</text>
</comment>
<dbReference type="AlphaFoldDB" id="A0A644SQM0"/>
<proteinExistence type="predicted"/>
<keyword evidence="1" id="KW-1133">Transmembrane helix</keyword>
<evidence type="ECO:0000313" key="2">
    <source>
        <dbReference type="EMBL" id="MPL56021.1"/>
    </source>
</evidence>
<protein>
    <submittedName>
        <fullName evidence="2">Uncharacterized protein</fullName>
    </submittedName>
</protein>
<keyword evidence="1" id="KW-0472">Membrane</keyword>
<accession>A0A644SQM0</accession>
<dbReference type="EMBL" id="VSSQ01000002">
    <property type="protein sequence ID" value="MPL56021.1"/>
    <property type="molecule type" value="Genomic_DNA"/>
</dbReference>
<evidence type="ECO:0000256" key="1">
    <source>
        <dbReference type="SAM" id="Phobius"/>
    </source>
</evidence>
<organism evidence="2">
    <name type="scientific">bioreactor metagenome</name>
    <dbReference type="NCBI Taxonomy" id="1076179"/>
    <lineage>
        <taxon>unclassified sequences</taxon>
        <taxon>metagenomes</taxon>
        <taxon>ecological metagenomes</taxon>
    </lineage>
</organism>
<name>A0A644SQM0_9ZZZZ</name>
<feature type="transmembrane region" description="Helical" evidence="1">
    <location>
        <begin position="26"/>
        <end position="47"/>
    </location>
</feature>
<keyword evidence="1" id="KW-0812">Transmembrane</keyword>